<protein>
    <submittedName>
        <fullName evidence="2">Type 4a pilus biogenesis protein PilO</fullName>
    </submittedName>
</protein>
<sequence length="191" mass="20855">MKRVNLDSAAHLRLQAELALWRFGWRLPLAAVALLAALLTGLVWLPAQYLGLQAAQAELERARQTPSGLSVQQQVPPLQLFRDTLAMQDATPTQLRVIHQKAIEAGLSVAQLDMRRQADGAGAFSQLQVSMPVKGSYPSLKRFLGEMLGQMPSVSVDQLNIKREQTGNNIIEAQISLSIWQQPVAVAGGAR</sequence>
<dbReference type="Gene3D" id="3.30.70.60">
    <property type="match status" value="1"/>
</dbReference>
<dbReference type="Pfam" id="PF10741">
    <property type="entry name" value="T2SSM_b"/>
    <property type="match status" value="1"/>
</dbReference>
<dbReference type="InterPro" id="IPR034756">
    <property type="entry name" value="T2SSM_b"/>
</dbReference>
<name>A0ABX2IR65_9RHOO</name>
<gene>
    <name evidence="2" type="primary">pilO</name>
    <name evidence="2" type="ORF">HJ583_016945</name>
</gene>
<feature type="transmembrane region" description="Helical" evidence="1">
    <location>
        <begin position="23"/>
        <end position="45"/>
    </location>
</feature>
<accession>A0ABX2IR65</accession>
<organism evidence="2 3">
    <name type="scientific">Uliginosibacterium aquaticum</name>
    <dbReference type="NCBI Taxonomy" id="2731212"/>
    <lineage>
        <taxon>Bacteria</taxon>
        <taxon>Pseudomonadati</taxon>
        <taxon>Pseudomonadota</taxon>
        <taxon>Betaproteobacteria</taxon>
        <taxon>Rhodocyclales</taxon>
        <taxon>Zoogloeaceae</taxon>
        <taxon>Uliginosibacterium</taxon>
    </lineage>
</organism>
<dbReference type="InterPro" id="IPR014717">
    <property type="entry name" value="Transl_elong_EF1B/ribsomal_bS6"/>
</dbReference>
<reference evidence="2 3" key="1">
    <citation type="submission" date="2020-06" db="EMBL/GenBank/DDBJ databases">
        <title>Draft genome of Uliginosibacterium sp. IMCC34675.</title>
        <authorList>
            <person name="Song J."/>
        </authorList>
    </citation>
    <scope>NUCLEOTIDE SEQUENCE [LARGE SCALE GENOMIC DNA]</scope>
    <source>
        <strain evidence="2 3">IMCC34675</strain>
    </source>
</reference>
<dbReference type="RefSeq" id="WP_170023030.1">
    <property type="nucleotide sequence ID" value="NZ_JABCSC020000005.1"/>
</dbReference>
<comment type="caution">
    <text evidence="2">The sequence shown here is derived from an EMBL/GenBank/DDBJ whole genome shotgun (WGS) entry which is preliminary data.</text>
</comment>
<keyword evidence="1" id="KW-1133">Transmembrane helix</keyword>
<evidence type="ECO:0000313" key="3">
    <source>
        <dbReference type="Proteomes" id="UP000778523"/>
    </source>
</evidence>
<dbReference type="Proteomes" id="UP000778523">
    <property type="component" value="Unassembled WGS sequence"/>
</dbReference>
<evidence type="ECO:0000313" key="2">
    <source>
        <dbReference type="EMBL" id="NSL56723.1"/>
    </source>
</evidence>
<keyword evidence="1" id="KW-0472">Membrane</keyword>
<keyword evidence="1" id="KW-0812">Transmembrane</keyword>
<proteinExistence type="predicted"/>
<dbReference type="EMBL" id="JABCSC020000005">
    <property type="protein sequence ID" value="NSL56723.1"/>
    <property type="molecule type" value="Genomic_DNA"/>
</dbReference>
<keyword evidence="3" id="KW-1185">Reference proteome</keyword>
<evidence type="ECO:0000256" key="1">
    <source>
        <dbReference type="SAM" id="Phobius"/>
    </source>
</evidence>